<organism evidence="1">
    <name type="scientific">Rhizophora mucronata</name>
    <name type="common">Asiatic mangrove</name>
    <dbReference type="NCBI Taxonomy" id="61149"/>
    <lineage>
        <taxon>Eukaryota</taxon>
        <taxon>Viridiplantae</taxon>
        <taxon>Streptophyta</taxon>
        <taxon>Embryophyta</taxon>
        <taxon>Tracheophyta</taxon>
        <taxon>Spermatophyta</taxon>
        <taxon>Magnoliopsida</taxon>
        <taxon>eudicotyledons</taxon>
        <taxon>Gunneridae</taxon>
        <taxon>Pentapetalae</taxon>
        <taxon>rosids</taxon>
        <taxon>fabids</taxon>
        <taxon>Malpighiales</taxon>
        <taxon>Rhizophoraceae</taxon>
        <taxon>Rhizophora</taxon>
    </lineage>
</organism>
<dbReference type="EMBL" id="GGEC01059620">
    <property type="protein sequence ID" value="MBX40104.1"/>
    <property type="molecule type" value="Transcribed_RNA"/>
</dbReference>
<protein>
    <submittedName>
        <fullName evidence="1">Uncharacterized protein</fullName>
    </submittedName>
</protein>
<evidence type="ECO:0000313" key="1">
    <source>
        <dbReference type="EMBL" id="MBX40104.1"/>
    </source>
</evidence>
<sequence>MTHKTLQDISLRCKWELKAQHSLHSWNKGSRVISQELPKPDMLPIDAEFCSGLATKYVIHCAYCLKDDTSIK</sequence>
<name>A0A2P2NCD1_RHIMU</name>
<proteinExistence type="predicted"/>
<reference evidence="1" key="1">
    <citation type="submission" date="2018-02" db="EMBL/GenBank/DDBJ databases">
        <title>Rhizophora mucronata_Transcriptome.</title>
        <authorList>
            <person name="Meera S.P."/>
            <person name="Sreeshan A."/>
            <person name="Augustine A."/>
        </authorList>
    </citation>
    <scope>NUCLEOTIDE SEQUENCE</scope>
    <source>
        <tissue evidence="1">Leaf</tissue>
    </source>
</reference>
<dbReference type="AlphaFoldDB" id="A0A2P2NCD1"/>
<accession>A0A2P2NCD1</accession>